<dbReference type="PANTHER" id="PTHR22770:SF13">
    <property type="entry name" value="RING-TYPE DOMAIN-CONTAINING PROTEIN"/>
    <property type="match status" value="1"/>
</dbReference>
<feature type="non-terminal residue" evidence="9">
    <location>
        <position position="1"/>
    </location>
</feature>
<dbReference type="PANTHER" id="PTHR22770">
    <property type="entry name" value="UBIQUITIN CONJUGATING ENZYME 7 INTERACTING PROTEIN-RELATED"/>
    <property type="match status" value="1"/>
</dbReference>
<keyword evidence="7" id="KW-0862">Zinc</keyword>
<dbReference type="InterPro" id="IPR044066">
    <property type="entry name" value="TRIAD_supradom"/>
</dbReference>
<dbReference type="OrthoDB" id="1431934at2759"/>
<keyword evidence="6" id="KW-0833">Ubl conjugation pathway</keyword>
<dbReference type="GO" id="GO:0043161">
    <property type="term" value="P:proteasome-mediated ubiquitin-dependent protein catabolic process"/>
    <property type="evidence" value="ECO:0007669"/>
    <property type="project" value="TreeGrafter"/>
</dbReference>
<dbReference type="PROSITE" id="PS51873">
    <property type="entry name" value="TRIAD"/>
    <property type="match status" value="1"/>
</dbReference>
<dbReference type="Pfam" id="PF22191">
    <property type="entry name" value="IBR_1"/>
    <property type="match status" value="1"/>
</dbReference>
<dbReference type="EMBL" id="MU006250">
    <property type="protein sequence ID" value="KAF2818674.1"/>
    <property type="molecule type" value="Genomic_DNA"/>
</dbReference>
<evidence type="ECO:0000256" key="4">
    <source>
        <dbReference type="ARBA" id="ARBA00022737"/>
    </source>
</evidence>
<evidence type="ECO:0000256" key="1">
    <source>
        <dbReference type="ARBA" id="ARBA00004906"/>
    </source>
</evidence>
<dbReference type="CDD" id="cd20336">
    <property type="entry name" value="Rcat_RBR"/>
    <property type="match status" value="1"/>
</dbReference>
<dbReference type="GO" id="GO:0004842">
    <property type="term" value="F:ubiquitin-protein transferase activity"/>
    <property type="evidence" value="ECO:0007669"/>
    <property type="project" value="TreeGrafter"/>
</dbReference>
<organism evidence="9 10">
    <name type="scientific">Ophiobolus disseminans</name>
    <dbReference type="NCBI Taxonomy" id="1469910"/>
    <lineage>
        <taxon>Eukaryota</taxon>
        <taxon>Fungi</taxon>
        <taxon>Dikarya</taxon>
        <taxon>Ascomycota</taxon>
        <taxon>Pezizomycotina</taxon>
        <taxon>Dothideomycetes</taxon>
        <taxon>Pleosporomycetidae</taxon>
        <taxon>Pleosporales</taxon>
        <taxon>Pleosporineae</taxon>
        <taxon>Phaeosphaeriaceae</taxon>
        <taxon>Ophiobolus</taxon>
    </lineage>
</organism>
<keyword evidence="5" id="KW-0863">Zinc-finger</keyword>
<dbReference type="InterPro" id="IPR051628">
    <property type="entry name" value="LUBAC_E3_Ligases"/>
</dbReference>
<evidence type="ECO:0000256" key="2">
    <source>
        <dbReference type="ARBA" id="ARBA00022679"/>
    </source>
</evidence>
<proteinExistence type="predicted"/>
<dbReference type="Gene3D" id="1.20.120.1750">
    <property type="match status" value="1"/>
</dbReference>
<dbReference type="GO" id="GO:0008270">
    <property type="term" value="F:zinc ion binding"/>
    <property type="evidence" value="ECO:0007669"/>
    <property type="project" value="UniProtKB-KW"/>
</dbReference>
<dbReference type="GO" id="GO:0043130">
    <property type="term" value="F:ubiquitin binding"/>
    <property type="evidence" value="ECO:0007669"/>
    <property type="project" value="TreeGrafter"/>
</dbReference>
<feature type="domain" description="RING-type" evidence="8">
    <location>
        <begin position="1"/>
        <end position="150"/>
    </location>
</feature>
<evidence type="ECO:0000256" key="7">
    <source>
        <dbReference type="ARBA" id="ARBA00022833"/>
    </source>
</evidence>
<keyword evidence="3" id="KW-0479">Metal-binding</keyword>
<keyword evidence="10" id="KW-1185">Reference proteome</keyword>
<evidence type="ECO:0000256" key="6">
    <source>
        <dbReference type="ARBA" id="ARBA00022786"/>
    </source>
</evidence>
<evidence type="ECO:0000313" key="10">
    <source>
        <dbReference type="Proteomes" id="UP000799424"/>
    </source>
</evidence>
<dbReference type="CDD" id="cd20335">
    <property type="entry name" value="BRcat_RBR"/>
    <property type="match status" value="1"/>
</dbReference>
<evidence type="ECO:0000256" key="3">
    <source>
        <dbReference type="ARBA" id="ARBA00022723"/>
    </source>
</evidence>
<sequence>RFDKLATLEHILAKPDFRYCIGPNCPSGQLHDPTNTIFKCGACRHQHCTVHNVSFHFGASCKQYDDRVRAEHQSSKDDEASSMEVRRVSVECPGVGCGAGIIKRDGCDHMTCNSRCKLEFCYICRAPYRGRDGIILRGNTAHAVSCKYHTKNLL</sequence>
<dbReference type="SMART" id="SM00647">
    <property type="entry name" value="IBR"/>
    <property type="match status" value="2"/>
</dbReference>
<dbReference type="GO" id="GO:0000151">
    <property type="term" value="C:ubiquitin ligase complex"/>
    <property type="evidence" value="ECO:0007669"/>
    <property type="project" value="TreeGrafter"/>
</dbReference>
<dbReference type="AlphaFoldDB" id="A0A6A6ZED8"/>
<evidence type="ECO:0000256" key="5">
    <source>
        <dbReference type="ARBA" id="ARBA00022771"/>
    </source>
</evidence>
<protein>
    <recommendedName>
        <fullName evidence="8">RING-type domain-containing protein</fullName>
    </recommendedName>
</protein>
<gene>
    <name evidence="9" type="ORF">CC86DRAFT_308657</name>
</gene>
<dbReference type="Pfam" id="PF01485">
    <property type="entry name" value="IBR"/>
    <property type="match status" value="1"/>
</dbReference>
<evidence type="ECO:0000259" key="8">
    <source>
        <dbReference type="PROSITE" id="PS51873"/>
    </source>
</evidence>
<dbReference type="SUPFAM" id="SSF57850">
    <property type="entry name" value="RING/U-box"/>
    <property type="match status" value="2"/>
</dbReference>
<name>A0A6A6ZED8_9PLEO</name>
<keyword evidence="4" id="KW-0677">Repeat</keyword>
<dbReference type="InterPro" id="IPR002867">
    <property type="entry name" value="IBR_dom"/>
</dbReference>
<dbReference type="GO" id="GO:0097039">
    <property type="term" value="P:protein linear polyubiquitination"/>
    <property type="evidence" value="ECO:0007669"/>
    <property type="project" value="TreeGrafter"/>
</dbReference>
<dbReference type="Proteomes" id="UP000799424">
    <property type="component" value="Unassembled WGS sequence"/>
</dbReference>
<accession>A0A6A6ZED8</accession>
<comment type="pathway">
    <text evidence="1">Protein modification; protein ubiquitination.</text>
</comment>
<reference evidence="9" key="1">
    <citation type="journal article" date="2020" name="Stud. Mycol.">
        <title>101 Dothideomycetes genomes: a test case for predicting lifestyles and emergence of pathogens.</title>
        <authorList>
            <person name="Haridas S."/>
            <person name="Albert R."/>
            <person name="Binder M."/>
            <person name="Bloem J."/>
            <person name="Labutti K."/>
            <person name="Salamov A."/>
            <person name="Andreopoulos B."/>
            <person name="Baker S."/>
            <person name="Barry K."/>
            <person name="Bills G."/>
            <person name="Bluhm B."/>
            <person name="Cannon C."/>
            <person name="Castanera R."/>
            <person name="Culley D."/>
            <person name="Daum C."/>
            <person name="Ezra D."/>
            <person name="Gonzalez J."/>
            <person name="Henrissat B."/>
            <person name="Kuo A."/>
            <person name="Liang C."/>
            <person name="Lipzen A."/>
            <person name="Lutzoni F."/>
            <person name="Magnuson J."/>
            <person name="Mondo S."/>
            <person name="Nolan M."/>
            <person name="Ohm R."/>
            <person name="Pangilinan J."/>
            <person name="Park H.-J."/>
            <person name="Ramirez L."/>
            <person name="Alfaro M."/>
            <person name="Sun H."/>
            <person name="Tritt A."/>
            <person name="Yoshinaga Y."/>
            <person name="Zwiers L.-H."/>
            <person name="Turgeon B."/>
            <person name="Goodwin S."/>
            <person name="Spatafora J."/>
            <person name="Crous P."/>
            <person name="Grigoriev I."/>
        </authorList>
    </citation>
    <scope>NUCLEOTIDE SEQUENCE</scope>
    <source>
        <strain evidence="9">CBS 113818</strain>
    </source>
</reference>
<evidence type="ECO:0000313" key="9">
    <source>
        <dbReference type="EMBL" id="KAF2818674.1"/>
    </source>
</evidence>
<keyword evidence="2" id="KW-0808">Transferase</keyword>